<comment type="caution">
    <text evidence="2">The sequence shown here is derived from an EMBL/GenBank/DDBJ whole genome shotgun (WGS) entry which is preliminary data.</text>
</comment>
<evidence type="ECO:0000313" key="2">
    <source>
        <dbReference type="EMBL" id="KAK7207099.1"/>
    </source>
</evidence>
<keyword evidence="3" id="KW-1185">Reference proteome</keyword>
<feature type="compositionally biased region" description="Acidic residues" evidence="1">
    <location>
        <begin position="100"/>
        <end position="111"/>
    </location>
</feature>
<reference evidence="2 3" key="1">
    <citation type="submission" date="2024-03" db="EMBL/GenBank/DDBJ databases">
        <title>Genome-scale model development and genomic sequencing of the oleaginous clade Lipomyces.</title>
        <authorList>
            <consortium name="Lawrence Berkeley National Laboratory"/>
            <person name="Czajka J.J."/>
            <person name="Han Y."/>
            <person name="Kim J."/>
            <person name="Mondo S.J."/>
            <person name="Hofstad B.A."/>
            <person name="Robles A."/>
            <person name="Haridas S."/>
            <person name="Riley R."/>
            <person name="LaButti K."/>
            <person name="Pangilinan J."/>
            <person name="Andreopoulos W."/>
            <person name="Lipzen A."/>
            <person name="Yan J."/>
            <person name="Wang M."/>
            <person name="Ng V."/>
            <person name="Grigoriev I.V."/>
            <person name="Spatafora J.W."/>
            <person name="Magnuson J.K."/>
            <person name="Baker S.E."/>
            <person name="Pomraning K.R."/>
        </authorList>
    </citation>
    <scope>NUCLEOTIDE SEQUENCE [LARGE SCALE GENOMIC DNA]</scope>
    <source>
        <strain evidence="2 3">Phaff 52-87</strain>
    </source>
</reference>
<feature type="compositionally biased region" description="Polar residues" evidence="1">
    <location>
        <begin position="361"/>
        <end position="373"/>
    </location>
</feature>
<dbReference type="EMBL" id="JBBJBU010000001">
    <property type="protein sequence ID" value="KAK7207099.1"/>
    <property type="molecule type" value="Genomic_DNA"/>
</dbReference>
<gene>
    <name evidence="2" type="ORF">BZA70DRAFT_286478</name>
</gene>
<name>A0ABR1FB76_9ASCO</name>
<feature type="region of interest" description="Disordered" evidence="1">
    <location>
        <begin position="290"/>
        <end position="315"/>
    </location>
</feature>
<feature type="region of interest" description="Disordered" evidence="1">
    <location>
        <begin position="437"/>
        <end position="497"/>
    </location>
</feature>
<feature type="compositionally biased region" description="Basic residues" evidence="1">
    <location>
        <begin position="262"/>
        <end position="272"/>
    </location>
</feature>
<feature type="region of interest" description="Disordered" evidence="1">
    <location>
        <begin position="358"/>
        <end position="419"/>
    </location>
</feature>
<organism evidence="2 3">
    <name type="scientific">Myxozyma melibiosi</name>
    <dbReference type="NCBI Taxonomy" id="54550"/>
    <lineage>
        <taxon>Eukaryota</taxon>
        <taxon>Fungi</taxon>
        <taxon>Dikarya</taxon>
        <taxon>Ascomycota</taxon>
        <taxon>Saccharomycotina</taxon>
        <taxon>Lipomycetes</taxon>
        <taxon>Lipomycetales</taxon>
        <taxon>Lipomycetaceae</taxon>
        <taxon>Myxozyma</taxon>
    </lineage>
</organism>
<feature type="compositionally biased region" description="Polar residues" evidence="1">
    <location>
        <begin position="301"/>
        <end position="315"/>
    </location>
</feature>
<feature type="compositionally biased region" description="Polar residues" evidence="1">
    <location>
        <begin position="398"/>
        <end position="410"/>
    </location>
</feature>
<evidence type="ECO:0000313" key="3">
    <source>
        <dbReference type="Proteomes" id="UP001498771"/>
    </source>
</evidence>
<feature type="region of interest" description="Disordered" evidence="1">
    <location>
        <begin position="94"/>
        <end position="113"/>
    </location>
</feature>
<proteinExistence type="predicted"/>
<feature type="region of interest" description="Disordered" evidence="1">
    <location>
        <begin position="245"/>
        <end position="276"/>
    </location>
</feature>
<feature type="compositionally biased region" description="Acidic residues" evidence="1">
    <location>
        <begin position="487"/>
        <end position="497"/>
    </location>
</feature>
<protein>
    <submittedName>
        <fullName evidence="2">Uncharacterized protein</fullName>
    </submittedName>
</protein>
<sequence>MFSEVPEIVETLIPALLAVRPKKFTPEMYDPSVAWKLMHAAALIVMLLGGEDPAFWKHLFEVDNPEMPTGVRVALIEFYIRPYQALLEYSKNRRPHNLSDEGEDTVDEEESPLNAKGSAITDFLFSTGPRRDTNMKAPSTQGTRPAARASNNWSGSVNASAHHPVYEANRDSGNVFSDDNQQQLELHIDTVNVPCVSVQQPIYDVNGGSVYASAVSNHFVFGANGGNDQQQLAVRIDSAYAPCVSDQQPIHDANASDTDSKTHRKQRASQSKRRVEAVVPLRKQALKAAATQSMRPVVPASNASQSASPLENSHITLGTRKTVQSGTLLARQISEIGISTQRRESSIIPARGIAFEEKQASQDSVFSASVPSTSRKHSLEGEDNDSPSIHLSKRRHSTLSTSNVQPNSATDDGEELDPRRPNYEEIDEFLDAVLESHKRKKLPRSSHQLEESSSASLQHHIRESISQHSPESVVAGNEIPCPQQLISDEDAEDAARQ</sequence>
<accession>A0ABR1FB76</accession>
<dbReference type="RefSeq" id="XP_064770132.1">
    <property type="nucleotide sequence ID" value="XM_064913870.1"/>
</dbReference>
<feature type="region of interest" description="Disordered" evidence="1">
    <location>
        <begin position="130"/>
        <end position="152"/>
    </location>
</feature>
<feature type="compositionally biased region" description="Polar residues" evidence="1">
    <location>
        <begin position="136"/>
        <end position="152"/>
    </location>
</feature>
<dbReference type="Proteomes" id="UP001498771">
    <property type="component" value="Unassembled WGS sequence"/>
</dbReference>
<evidence type="ECO:0000256" key="1">
    <source>
        <dbReference type="SAM" id="MobiDB-lite"/>
    </source>
</evidence>
<dbReference type="GeneID" id="90039382"/>